<dbReference type="SUPFAM" id="SSF55031">
    <property type="entry name" value="Bacterial exopeptidase dimerisation domain"/>
    <property type="match status" value="1"/>
</dbReference>
<dbReference type="InterPro" id="IPR050072">
    <property type="entry name" value="Peptidase_M20A"/>
</dbReference>
<dbReference type="NCBIfam" id="NF005710">
    <property type="entry name" value="PRK07522.1"/>
    <property type="match status" value="1"/>
</dbReference>
<dbReference type="InterPro" id="IPR002933">
    <property type="entry name" value="Peptidase_M20"/>
</dbReference>
<name>A0A1B6VPR9_9PROT</name>
<proteinExistence type="inferred from homology"/>
<sequence>MTDPRTIPPRVETILAALVSFDTTSRHSNLSIIEWIEGYLAAHDVSFTRYPGGDDGKWNLHAVIGPEKAGGMAFAGHVDCVPVDGQDWSSDPFVLREENGRLYGRGAADMKGYVACMLAAVPDFKAMDLPKPIHLLFTCDEEITCDGARHLIEDIKQAHLLPALCMVGEPTMMTPVIAHKGRFAVRVRLVGKPGHSSLPQGGKNALHAMGRAIAICADEADRLSIEGRRVDGFVPPYTTMQVGLASGGSILNIIPEQAEFDVEWRNVPGDEGFVEFEKLREALAPLDDSLREDNPGGGISYLLLVDLPPLALAADHLLTELTCQITGSNTTGKVSYGTEAGIYQRGAMESIVCGPGDIAQAHRPDEFIAKEQLERCETVIRDFARRVSGAA</sequence>
<feature type="domain" description="Peptidase M20 dimerisation" evidence="10">
    <location>
        <begin position="177"/>
        <end position="284"/>
    </location>
</feature>
<evidence type="ECO:0000256" key="9">
    <source>
        <dbReference type="ARBA" id="ARBA00023285"/>
    </source>
</evidence>
<dbReference type="InterPro" id="IPR036264">
    <property type="entry name" value="Bact_exopeptidase_dim_dom"/>
</dbReference>
<dbReference type="Proteomes" id="UP000077786">
    <property type="component" value="Unassembled WGS sequence"/>
</dbReference>
<reference evidence="11 12" key="1">
    <citation type="submission" date="2016-03" db="EMBL/GenBank/DDBJ databases">
        <title>Draft genome sequence of Gluconobacter cerinus strain CECT 9110.</title>
        <authorList>
            <person name="Sainz F."/>
            <person name="Mas A."/>
            <person name="Torija M.J."/>
        </authorList>
    </citation>
    <scope>NUCLEOTIDE SEQUENCE [LARGE SCALE GENOMIC DNA]</scope>
    <source>
        <strain evidence="11 12">CECT 9110</strain>
    </source>
</reference>
<dbReference type="PANTHER" id="PTHR43808">
    <property type="entry name" value="ACETYLORNITHINE DEACETYLASE"/>
    <property type="match status" value="1"/>
</dbReference>
<dbReference type="PANTHER" id="PTHR43808:SF31">
    <property type="entry name" value="N-ACETYL-L-CITRULLINE DEACETYLASE"/>
    <property type="match status" value="1"/>
</dbReference>
<dbReference type="GO" id="GO:0008777">
    <property type="term" value="F:acetylornithine deacetylase activity"/>
    <property type="evidence" value="ECO:0007669"/>
    <property type="project" value="TreeGrafter"/>
</dbReference>
<evidence type="ECO:0000256" key="5">
    <source>
        <dbReference type="ARBA" id="ARBA00022605"/>
    </source>
</evidence>
<keyword evidence="6" id="KW-0479">Metal-binding</keyword>
<dbReference type="Gene3D" id="3.40.630.10">
    <property type="entry name" value="Zn peptidases"/>
    <property type="match status" value="1"/>
</dbReference>
<dbReference type="CDD" id="cd03894">
    <property type="entry name" value="M20_ArgE"/>
    <property type="match status" value="1"/>
</dbReference>
<comment type="cofactor">
    <cofactor evidence="1">
        <name>Zn(2+)</name>
        <dbReference type="ChEBI" id="CHEBI:29105"/>
    </cofactor>
</comment>
<dbReference type="OrthoDB" id="9809784at2"/>
<comment type="similarity">
    <text evidence="2">Belongs to the peptidase M20A family. ArgE subfamily.</text>
</comment>
<dbReference type="InterPro" id="IPR010169">
    <property type="entry name" value="AcOrn-deacetyl"/>
</dbReference>
<keyword evidence="3" id="KW-0963">Cytoplasm</keyword>
<evidence type="ECO:0000313" key="12">
    <source>
        <dbReference type="Proteomes" id="UP000077786"/>
    </source>
</evidence>
<dbReference type="PROSITE" id="PS00759">
    <property type="entry name" value="ARGE_DAPE_CPG2_2"/>
    <property type="match status" value="1"/>
</dbReference>
<dbReference type="EMBL" id="LUTU01000001">
    <property type="protein sequence ID" value="OAJ69203.1"/>
    <property type="molecule type" value="Genomic_DNA"/>
</dbReference>
<comment type="caution">
    <text evidence="11">The sequence shown here is derived from an EMBL/GenBank/DDBJ whole genome shotgun (WGS) entry which is preliminary data.</text>
</comment>
<evidence type="ECO:0000256" key="8">
    <source>
        <dbReference type="ARBA" id="ARBA00022833"/>
    </source>
</evidence>
<keyword evidence="4" id="KW-0055">Arginine biosynthesis</keyword>
<evidence type="ECO:0000256" key="2">
    <source>
        <dbReference type="ARBA" id="ARBA00005691"/>
    </source>
</evidence>
<gene>
    <name evidence="11" type="ORF">A0123_00010</name>
</gene>
<organism evidence="11 12">
    <name type="scientific">Gluconobacter cerinus</name>
    <dbReference type="NCBI Taxonomy" id="38307"/>
    <lineage>
        <taxon>Bacteria</taxon>
        <taxon>Pseudomonadati</taxon>
        <taxon>Pseudomonadota</taxon>
        <taxon>Alphaproteobacteria</taxon>
        <taxon>Acetobacterales</taxon>
        <taxon>Acetobacteraceae</taxon>
        <taxon>Gluconobacter</taxon>
    </lineage>
</organism>
<evidence type="ECO:0000256" key="3">
    <source>
        <dbReference type="ARBA" id="ARBA00022490"/>
    </source>
</evidence>
<dbReference type="InterPro" id="IPR001261">
    <property type="entry name" value="ArgE/DapE_CS"/>
</dbReference>
<evidence type="ECO:0000313" key="11">
    <source>
        <dbReference type="EMBL" id="OAJ69203.1"/>
    </source>
</evidence>
<dbReference type="GO" id="GO:0006526">
    <property type="term" value="P:L-arginine biosynthetic process"/>
    <property type="evidence" value="ECO:0007669"/>
    <property type="project" value="UniProtKB-KW"/>
</dbReference>
<evidence type="ECO:0000256" key="7">
    <source>
        <dbReference type="ARBA" id="ARBA00022801"/>
    </source>
</evidence>
<keyword evidence="7" id="KW-0378">Hydrolase</keyword>
<dbReference type="AlphaFoldDB" id="A0A1B6VPR9"/>
<evidence type="ECO:0000256" key="4">
    <source>
        <dbReference type="ARBA" id="ARBA00022571"/>
    </source>
</evidence>
<keyword evidence="8" id="KW-0862">Zinc</keyword>
<protein>
    <submittedName>
        <fullName evidence="11">Acetylornithine deacetylase</fullName>
    </submittedName>
</protein>
<dbReference type="Gene3D" id="3.30.70.360">
    <property type="match status" value="1"/>
</dbReference>
<dbReference type="SUPFAM" id="SSF53187">
    <property type="entry name" value="Zn-dependent exopeptidases"/>
    <property type="match status" value="1"/>
</dbReference>
<dbReference type="InterPro" id="IPR011650">
    <property type="entry name" value="Peptidase_M20_dimer"/>
</dbReference>
<dbReference type="Pfam" id="PF07687">
    <property type="entry name" value="M20_dimer"/>
    <property type="match status" value="1"/>
</dbReference>
<dbReference type="PATRIC" id="fig|38307.3.peg.10"/>
<keyword evidence="9" id="KW-0170">Cobalt</keyword>
<evidence type="ECO:0000259" key="10">
    <source>
        <dbReference type="Pfam" id="PF07687"/>
    </source>
</evidence>
<keyword evidence="5" id="KW-0028">Amino-acid biosynthesis</keyword>
<dbReference type="RefSeq" id="WP_064272883.1">
    <property type="nucleotide sequence ID" value="NZ_LUTU01000001.1"/>
</dbReference>
<dbReference type="Pfam" id="PF01546">
    <property type="entry name" value="Peptidase_M20"/>
    <property type="match status" value="1"/>
</dbReference>
<dbReference type="NCBIfam" id="TIGR01892">
    <property type="entry name" value="AcOrn-deacetyl"/>
    <property type="match status" value="1"/>
</dbReference>
<dbReference type="GO" id="GO:0046872">
    <property type="term" value="F:metal ion binding"/>
    <property type="evidence" value="ECO:0007669"/>
    <property type="project" value="UniProtKB-KW"/>
</dbReference>
<evidence type="ECO:0000256" key="6">
    <source>
        <dbReference type="ARBA" id="ARBA00022723"/>
    </source>
</evidence>
<accession>A0A1B6VPR9</accession>
<evidence type="ECO:0000256" key="1">
    <source>
        <dbReference type="ARBA" id="ARBA00001947"/>
    </source>
</evidence>